<feature type="coiled-coil region" evidence="1">
    <location>
        <begin position="454"/>
        <end position="481"/>
    </location>
</feature>
<evidence type="ECO:0000256" key="1">
    <source>
        <dbReference type="SAM" id="Coils"/>
    </source>
</evidence>
<evidence type="ECO:0000256" key="2">
    <source>
        <dbReference type="SAM" id="MobiDB-lite"/>
    </source>
</evidence>
<feature type="region of interest" description="Disordered" evidence="2">
    <location>
        <begin position="705"/>
        <end position="736"/>
    </location>
</feature>
<sequence length="832" mass="94096">MSNQQDIYAVRAERLAKTHDPLALMANTQTSFHPDQPSHIIYMQHPQPNNNYVQQPPFNANYMQQPMQNPEDISDPTTAIDMALADCTSGYEYGSRQKDANGNHLGWNAVQNSNIWKTTNQKGNRNIVAARDEGNVKPKKRDAANLQTQLKIAQKEEAKIQLNSEEFDFMAATGAYDKIEEVNSNCTLKDNLQQASTSGTQTDKAPVYDSDGSAEVHHSENCYDNDIFNMFTQEEQYTELLDPTSEPHQVQQNDNNVISAVSSMEQSGGTVEQNPANVEETQVFLSQKSKTCEELYFSNASNPASVSKLVSKIISIPNEEFLDDTSPSVARKFLNEVKSTIVTHQRVVKQKMTLDIHNWSSTAHQELHRIVKDEIFPIVNQVDARVQNFKIQFLKEATKFVRDFKSLAKEAVESLTKHKALEYEIKRLLKALEKEYAILWNNWYKKCEECKYDKISYDNAYKDMQQKIKQLQAQLGDLKSNSKDTPCVSDTLDPLSQKLEDENMSLEFQTTLRNKEATIAHLTCETKTVLSEKKTLEDKYLEEIVCLKSANQVATGLLQKFQMPTQTIPMLSKKPMIASSDIHKIGLGFSNPWYGRKAQLSQPALYDGHRLLQPGHARVTVHDSDETLLETEVICSSKGTVREQAYWLSATNIASLTSDPPKPVTPFVRTSPAKSQVQDQLWYLKAEFSQFDEIIKERTTPRTNYLQGMKPAAGVSKTQSKSDNQKSRVLPSKNVSARRIEDHPRNLNKKKNVNSSLYVKRFGYVSNKNVVCGACDKCLVSFNHDSCLVINVPSMNTMHAKKPQVARPKTTPKYIRKTDITVAPRIVPYGAQ</sequence>
<reference evidence="3" key="1">
    <citation type="journal article" date="2022" name="Int. J. Mol. Sci.">
        <title>Draft Genome of Tanacetum Coccineum: Genomic Comparison of Closely Related Tanacetum-Family Plants.</title>
        <authorList>
            <person name="Yamashiro T."/>
            <person name="Shiraishi A."/>
            <person name="Nakayama K."/>
            <person name="Satake H."/>
        </authorList>
    </citation>
    <scope>NUCLEOTIDE SEQUENCE</scope>
</reference>
<dbReference type="EMBL" id="BQNB010008545">
    <property type="protein sequence ID" value="GJS50857.1"/>
    <property type="molecule type" value="Genomic_DNA"/>
</dbReference>
<feature type="compositionally biased region" description="Polar residues" evidence="2">
    <location>
        <begin position="194"/>
        <end position="203"/>
    </location>
</feature>
<protein>
    <submittedName>
        <fullName evidence="3">Uncharacterized protein</fullName>
    </submittedName>
</protein>
<keyword evidence="1" id="KW-0175">Coiled coil</keyword>
<gene>
    <name evidence="3" type="ORF">Tco_0624219</name>
</gene>
<proteinExistence type="predicted"/>
<organism evidence="3 4">
    <name type="scientific">Tanacetum coccineum</name>
    <dbReference type="NCBI Taxonomy" id="301880"/>
    <lineage>
        <taxon>Eukaryota</taxon>
        <taxon>Viridiplantae</taxon>
        <taxon>Streptophyta</taxon>
        <taxon>Embryophyta</taxon>
        <taxon>Tracheophyta</taxon>
        <taxon>Spermatophyta</taxon>
        <taxon>Magnoliopsida</taxon>
        <taxon>eudicotyledons</taxon>
        <taxon>Gunneridae</taxon>
        <taxon>Pentapetalae</taxon>
        <taxon>asterids</taxon>
        <taxon>campanulids</taxon>
        <taxon>Asterales</taxon>
        <taxon>Asteraceae</taxon>
        <taxon>Asteroideae</taxon>
        <taxon>Anthemideae</taxon>
        <taxon>Anthemidinae</taxon>
        <taxon>Tanacetum</taxon>
    </lineage>
</organism>
<evidence type="ECO:0000313" key="3">
    <source>
        <dbReference type="EMBL" id="GJS50857.1"/>
    </source>
</evidence>
<dbReference type="Proteomes" id="UP001151760">
    <property type="component" value="Unassembled WGS sequence"/>
</dbReference>
<reference evidence="3" key="2">
    <citation type="submission" date="2022-01" db="EMBL/GenBank/DDBJ databases">
        <authorList>
            <person name="Yamashiro T."/>
            <person name="Shiraishi A."/>
            <person name="Satake H."/>
            <person name="Nakayama K."/>
        </authorList>
    </citation>
    <scope>NUCLEOTIDE SEQUENCE</scope>
</reference>
<accession>A0ABQ4WDC2</accession>
<feature type="region of interest" description="Disordered" evidence="2">
    <location>
        <begin position="194"/>
        <end position="216"/>
    </location>
</feature>
<name>A0ABQ4WDC2_9ASTR</name>
<comment type="caution">
    <text evidence="3">The sequence shown here is derived from an EMBL/GenBank/DDBJ whole genome shotgun (WGS) entry which is preliminary data.</text>
</comment>
<keyword evidence="4" id="KW-1185">Reference proteome</keyword>
<evidence type="ECO:0000313" key="4">
    <source>
        <dbReference type="Proteomes" id="UP001151760"/>
    </source>
</evidence>